<proteinExistence type="inferred from homology"/>
<dbReference type="GO" id="GO:0016846">
    <property type="term" value="F:carbon-sulfur lyase activity"/>
    <property type="evidence" value="ECO:0007669"/>
    <property type="project" value="InterPro"/>
</dbReference>
<keyword evidence="7" id="KW-1185">Reference proteome</keyword>
<evidence type="ECO:0000259" key="5">
    <source>
        <dbReference type="PROSITE" id="PS51891"/>
    </source>
</evidence>
<dbReference type="Proteomes" id="UP001301140">
    <property type="component" value="Unassembled WGS sequence"/>
</dbReference>
<gene>
    <name evidence="6" type="ORF">PZ740_09780</name>
</gene>
<reference evidence="6 7" key="1">
    <citation type="submission" date="2023-03" db="EMBL/GenBank/DDBJ databases">
        <title>YIM 152171 draft genome.</title>
        <authorList>
            <person name="Yang Z."/>
        </authorList>
    </citation>
    <scope>NUCLEOTIDE SEQUENCE [LARGE SCALE GENOMIC DNA]</scope>
    <source>
        <strain evidence="6 7">YIM 152171</strain>
    </source>
</reference>
<dbReference type="PANTHER" id="PTHR33337:SF44">
    <property type="entry name" value="DUF636 DOMAIN PROTEIN (AFU_ORTHOLOGUE AFUA_1G09754)"/>
    <property type="match status" value="1"/>
</dbReference>
<keyword evidence="4" id="KW-0456">Lyase</keyword>
<evidence type="ECO:0000313" key="7">
    <source>
        <dbReference type="Proteomes" id="UP001301140"/>
    </source>
</evidence>
<evidence type="ECO:0000256" key="3">
    <source>
        <dbReference type="ARBA" id="ARBA00022833"/>
    </source>
</evidence>
<accession>A0AAP3XS36</accession>
<dbReference type="InterPro" id="IPR006913">
    <property type="entry name" value="CENP-V/GFA"/>
</dbReference>
<protein>
    <submittedName>
        <fullName evidence="6">GFA family protein</fullName>
    </submittedName>
</protein>
<dbReference type="InterPro" id="IPR011057">
    <property type="entry name" value="Mss4-like_sf"/>
</dbReference>
<dbReference type="EMBL" id="JARGEQ010000091">
    <property type="protein sequence ID" value="MDF1586670.1"/>
    <property type="molecule type" value="Genomic_DNA"/>
</dbReference>
<dbReference type="PANTHER" id="PTHR33337">
    <property type="entry name" value="GFA DOMAIN-CONTAINING PROTEIN"/>
    <property type="match status" value="1"/>
</dbReference>
<evidence type="ECO:0000256" key="2">
    <source>
        <dbReference type="ARBA" id="ARBA00022723"/>
    </source>
</evidence>
<evidence type="ECO:0000313" key="6">
    <source>
        <dbReference type="EMBL" id="MDF1586670.1"/>
    </source>
</evidence>
<dbReference type="Pfam" id="PF04828">
    <property type="entry name" value="GFA"/>
    <property type="match status" value="1"/>
</dbReference>
<name>A0AAP3XS36_9PROT</name>
<comment type="similarity">
    <text evidence="1">Belongs to the Gfa family.</text>
</comment>
<dbReference type="AlphaFoldDB" id="A0AAP3XS36"/>
<keyword evidence="3" id="KW-0862">Zinc</keyword>
<evidence type="ECO:0000256" key="4">
    <source>
        <dbReference type="ARBA" id="ARBA00023239"/>
    </source>
</evidence>
<organism evidence="6 7">
    <name type="scientific">Marinimicrococcus flavescens</name>
    <dbReference type="NCBI Taxonomy" id="3031815"/>
    <lineage>
        <taxon>Bacteria</taxon>
        <taxon>Pseudomonadati</taxon>
        <taxon>Pseudomonadota</taxon>
        <taxon>Alphaproteobacteria</taxon>
        <taxon>Geminicoccales</taxon>
        <taxon>Geminicoccaceae</taxon>
        <taxon>Marinimicrococcus</taxon>
    </lineage>
</organism>
<dbReference type="Gene3D" id="2.170.150.70">
    <property type="match status" value="1"/>
</dbReference>
<feature type="domain" description="CENP-V/GFA" evidence="5">
    <location>
        <begin position="3"/>
        <end position="149"/>
    </location>
</feature>
<dbReference type="RefSeq" id="WP_327789085.1">
    <property type="nucleotide sequence ID" value="NZ_JARGEQ010000091.1"/>
</dbReference>
<dbReference type="GO" id="GO:0046872">
    <property type="term" value="F:metal ion binding"/>
    <property type="evidence" value="ECO:0007669"/>
    <property type="project" value="UniProtKB-KW"/>
</dbReference>
<keyword evidence="2" id="KW-0479">Metal-binding</keyword>
<comment type="caution">
    <text evidence="6">The sequence shown here is derived from an EMBL/GenBank/DDBJ whole genome shotgun (WGS) entry which is preliminary data.</text>
</comment>
<dbReference type="SUPFAM" id="SSF51316">
    <property type="entry name" value="Mss4-like"/>
    <property type="match status" value="1"/>
</dbReference>
<sequence>MRLDGSCCCGAVRFSVEAYAPVPYLRCYCSVCRKTAGGGGYAVNLGARAGTLEVQGEESVRTFHAVIDGKQSPAARSFCGSCGSALWLWDPRWPDLLHPFASAIDTDLPAPPGQVHMMLDARPAWARLDTRPGEACFPGFPEQSLEEWHRAHGLLHETRKPPRR</sequence>
<dbReference type="PROSITE" id="PS51891">
    <property type="entry name" value="CENP_V_GFA"/>
    <property type="match status" value="1"/>
</dbReference>
<evidence type="ECO:0000256" key="1">
    <source>
        <dbReference type="ARBA" id="ARBA00005495"/>
    </source>
</evidence>